<feature type="region of interest" description="Disordered" evidence="1">
    <location>
        <begin position="344"/>
        <end position="370"/>
    </location>
</feature>
<evidence type="ECO:0008006" key="4">
    <source>
        <dbReference type="Google" id="ProtNLM"/>
    </source>
</evidence>
<dbReference type="AlphaFoldDB" id="A0A0G0XG71"/>
<dbReference type="SUPFAM" id="SSF51445">
    <property type="entry name" value="(Trans)glycosidases"/>
    <property type="match status" value="1"/>
</dbReference>
<sequence>MKKWLYLCLVLPLFLVNCDGCSERTLPTVPSFDQLDKKAVRDTWLGGGSPGNVGVVIHTPGYEQGSNEYKNQMEATRQLQQAGCIGWVRFDASYGGNENSNWYYKKARELGLSIFTIITLEDLETHGWNDTIDYFARNYPSSMAFEIAGEITNTDPSVNPTGTMDPIIYMTKLKAMYAYAMQNHPELRGRITSAPTFGSGTGGAKELQTFFENGLFDLDGIIVAINVYTDTALVNYANVLNNPKFAQKLARHEVWVTECGQIGTTQQIAFMESVFSRLRSMLHARNIFWYSMYDANDANAYGLIYGISDENFTPRPLFAALIDSTQGTSAAQTPNTPLIVNPPGIDPAIRHPHSDGADENGIDRSRRKER</sequence>
<organism evidence="2 3">
    <name type="scientific">Candidatus Jorgensenbacteria bacterium GW2011_GWF2_41_8</name>
    <dbReference type="NCBI Taxonomy" id="1618667"/>
    <lineage>
        <taxon>Bacteria</taxon>
        <taxon>Candidatus Joergenseniibacteriota</taxon>
    </lineage>
</organism>
<feature type="compositionally biased region" description="Basic and acidic residues" evidence="1">
    <location>
        <begin position="348"/>
        <end position="370"/>
    </location>
</feature>
<dbReference type="InterPro" id="IPR017853">
    <property type="entry name" value="GH"/>
</dbReference>
<evidence type="ECO:0000256" key="1">
    <source>
        <dbReference type="SAM" id="MobiDB-lite"/>
    </source>
</evidence>
<name>A0A0G0XG71_9BACT</name>
<dbReference type="Proteomes" id="UP000033856">
    <property type="component" value="Unassembled WGS sequence"/>
</dbReference>
<comment type="caution">
    <text evidence="2">The sequence shown here is derived from an EMBL/GenBank/DDBJ whole genome shotgun (WGS) entry which is preliminary data.</text>
</comment>
<protein>
    <recommendedName>
        <fullName evidence="4">Asl1-like glycosyl hydrolase catalytic domain-containing protein</fullName>
    </recommendedName>
</protein>
<reference evidence="2 3" key="1">
    <citation type="journal article" date="2015" name="Nature">
        <title>rRNA introns, odd ribosomes, and small enigmatic genomes across a large radiation of phyla.</title>
        <authorList>
            <person name="Brown C.T."/>
            <person name="Hug L.A."/>
            <person name="Thomas B.C."/>
            <person name="Sharon I."/>
            <person name="Castelle C.J."/>
            <person name="Singh A."/>
            <person name="Wilkins M.J."/>
            <person name="Williams K.H."/>
            <person name="Banfield J.F."/>
        </authorList>
    </citation>
    <scope>NUCLEOTIDE SEQUENCE [LARGE SCALE GENOMIC DNA]</scope>
</reference>
<evidence type="ECO:0000313" key="2">
    <source>
        <dbReference type="EMBL" id="KKS23859.1"/>
    </source>
</evidence>
<accession>A0A0G0XG71</accession>
<evidence type="ECO:0000313" key="3">
    <source>
        <dbReference type="Proteomes" id="UP000033856"/>
    </source>
</evidence>
<gene>
    <name evidence="2" type="ORF">UU83_C0038G0004</name>
</gene>
<proteinExistence type="predicted"/>
<dbReference type="EMBL" id="LCCD01000038">
    <property type="protein sequence ID" value="KKS23859.1"/>
    <property type="molecule type" value="Genomic_DNA"/>
</dbReference>